<sequence>MEFYLQYSTWGLEPDFEDSKMRSVFALTLACFLPGVVAVNGVSNDPTIFGNNFNFWKKLSSGWDLTRGDSAGAITLPMPENGPITIQPNKSALVIIDMQNFFLHESLNGDPKGRAIVPATVNLIHAFRAAKMPVIWTNWGLTEFDLVNMPPAFINGFTSSSSSQSSFGSDMGTIVVPSSDHSIPATATTKGGNTTVAVGRKLVRGSWNAQPWGALLDEQLSGVAKGTDFYFNKNRLSGMWGPGTPMQTFLQDNSMTTLFFGGVNIDQCVWGTLLDSYYKGYDVILVDDVSATTSPIGATQMVDFNAGLNGWRANSTDFIAALKAAAKH</sequence>
<accession>A0A9P5ZDG7</accession>
<keyword evidence="5" id="KW-1185">Reference proteome</keyword>
<proteinExistence type="inferred from homology"/>
<comment type="caution">
    <text evidence="4">The sequence shown here is derived from an EMBL/GenBank/DDBJ whole genome shotgun (WGS) entry which is preliminary data.</text>
</comment>
<dbReference type="Proteomes" id="UP000807469">
    <property type="component" value="Unassembled WGS sequence"/>
</dbReference>
<reference evidence="4" key="1">
    <citation type="submission" date="2020-11" db="EMBL/GenBank/DDBJ databases">
        <authorList>
            <consortium name="DOE Joint Genome Institute"/>
            <person name="Ahrendt S."/>
            <person name="Riley R."/>
            <person name="Andreopoulos W."/>
            <person name="Labutti K."/>
            <person name="Pangilinan J."/>
            <person name="Ruiz-Duenas F.J."/>
            <person name="Barrasa J.M."/>
            <person name="Sanchez-Garcia M."/>
            <person name="Camarero S."/>
            <person name="Miyauchi S."/>
            <person name="Serrano A."/>
            <person name="Linde D."/>
            <person name="Babiker R."/>
            <person name="Drula E."/>
            <person name="Ayuso-Fernandez I."/>
            <person name="Pacheco R."/>
            <person name="Padilla G."/>
            <person name="Ferreira P."/>
            <person name="Barriuso J."/>
            <person name="Kellner H."/>
            <person name="Castanera R."/>
            <person name="Alfaro M."/>
            <person name="Ramirez L."/>
            <person name="Pisabarro A.G."/>
            <person name="Kuo A."/>
            <person name="Tritt A."/>
            <person name="Lipzen A."/>
            <person name="He G."/>
            <person name="Yan M."/>
            <person name="Ng V."/>
            <person name="Cullen D."/>
            <person name="Martin F."/>
            <person name="Rosso M.-N."/>
            <person name="Henrissat B."/>
            <person name="Hibbett D."/>
            <person name="Martinez A.T."/>
            <person name="Grigoriev I.V."/>
        </authorList>
    </citation>
    <scope>NUCLEOTIDE SEQUENCE</scope>
    <source>
        <strain evidence="4">CIRM-BRFM 674</strain>
    </source>
</reference>
<dbReference type="PANTHER" id="PTHR43540:SF9">
    <property type="entry name" value="FAMILY HYDROLASE, PUTATIVE (AFU_ORTHOLOGUE AFUA_2G08700)-RELATED"/>
    <property type="match status" value="1"/>
</dbReference>
<dbReference type="InterPro" id="IPR050272">
    <property type="entry name" value="Isochorismatase-like_hydrls"/>
</dbReference>
<gene>
    <name evidence="4" type="ORF">BDN70DRAFT_871011</name>
</gene>
<dbReference type="PANTHER" id="PTHR43540">
    <property type="entry name" value="PEROXYUREIDOACRYLATE/UREIDOACRYLATE AMIDOHYDROLASE-RELATED"/>
    <property type="match status" value="1"/>
</dbReference>
<evidence type="ECO:0000259" key="3">
    <source>
        <dbReference type="Pfam" id="PF00857"/>
    </source>
</evidence>
<dbReference type="InterPro" id="IPR000868">
    <property type="entry name" value="Isochorismatase-like_dom"/>
</dbReference>
<protein>
    <submittedName>
        <fullName evidence="4">Isochorismatase hydrolase</fullName>
    </submittedName>
</protein>
<dbReference type="AlphaFoldDB" id="A0A9P5ZDG7"/>
<evidence type="ECO:0000256" key="2">
    <source>
        <dbReference type="ARBA" id="ARBA00022801"/>
    </source>
</evidence>
<comment type="similarity">
    <text evidence="1">Belongs to the isochorismatase family.</text>
</comment>
<dbReference type="SUPFAM" id="SSF52499">
    <property type="entry name" value="Isochorismatase-like hydrolases"/>
    <property type="match status" value="1"/>
</dbReference>
<evidence type="ECO:0000313" key="4">
    <source>
        <dbReference type="EMBL" id="KAF9485689.1"/>
    </source>
</evidence>
<evidence type="ECO:0000313" key="5">
    <source>
        <dbReference type="Proteomes" id="UP000807469"/>
    </source>
</evidence>
<feature type="domain" description="Isochorismatase-like" evidence="3">
    <location>
        <begin position="91"/>
        <end position="295"/>
    </location>
</feature>
<dbReference type="Gene3D" id="3.40.50.850">
    <property type="entry name" value="Isochorismatase-like"/>
    <property type="match status" value="1"/>
</dbReference>
<name>A0A9P5ZDG7_9AGAR</name>
<dbReference type="GO" id="GO:0016787">
    <property type="term" value="F:hydrolase activity"/>
    <property type="evidence" value="ECO:0007669"/>
    <property type="project" value="UniProtKB-KW"/>
</dbReference>
<organism evidence="4 5">
    <name type="scientific">Pholiota conissans</name>
    <dbReference type="NCBI Taxonomy" id="109636"/>
    <lineage>
        <taxon>Eukaryota</taxon>
        <taxon>Fungi</taxon>
        <taxon>Dikarya</taxon>
        <taxon>Basidiomycota</taxon>
        <taxon>Agaricomycotina</taxon>
        <taxon>Agaricomycetes</taxon>
        <taxon>Agaricomycetidae</taxon>
        <taxon>Agaricales</taxon>
        <taxon>Agaricineae</taxon>
        <taxon>Strophariaceae</taxon>
        <taxon>Pholiota</taxon>
    </lineage>
</organism>
<keyword evidence="2 4" id="KW-0378">Hydrolase</keyword>
<dbReference type="InterPro" id="IPR036380">
    <property type="entry name" value="Isochorismatase-like_sf"/>
</dbReference>
<dbReference type="Pfam" id="PF00857">
    <property type="entry name" value="Isochorismatase"/>
    <property type="match status" value="1"/>
</dbReference>
<dbReference type="CDD" id="cd00431">
    <property type="entry name" value="cysteine_hydrolases"/>
    <property type="match status" value="1"/>
</dbReference>
<evidence type="ECO:0000256" key="1">
    <source>
        <dbReference type="ARBA" id="ARBA00006336"/>
    </source>
</evidence>
<dbReference type="OrthoDB" id="167809at2759"/>
<dbReference type="EMBL" id="MU155134">
    <property type="protein sequence ID" value="KAF9485689.1"/>
    <property type="molecule type" value="Genomic_DNA"/>
</dbReference>